<feature type="non-terminal residue" evidence="1">
    <location>
        <position position="173"/>
    </location>
</feature>
<sequence length="173" mass="20154">MERAPTPSGMFQGFFEIDGIIDPDTELVDWEWWLTKEEIEIAKYHFIGFWKGMAKWRHPNQVSLAYFDDPKGIPHEESLVSYRRSKTGIPYTKHIPESFIAKAEALTIGELIVGESSKEPEPNPDPSSDTMGVWFERAMIIDKDGAIKWDELRQKWIYHPTEAEIERVKEELK</sequence>
<name>X1A949_9ZZZZ</name>
<dbReference type="AlphaFoldDB" id="X1A949"/>
<dbReference type="EMBL" id="BART01002708">
    <property type="protein sequence ID" value="GAG66582.1"/>
    <property type="molecule type" value="Genomic_DNA"/>
</dbReference>
<protein>
    <submittedName>
        <fullName evidence="1">Uncharacterized protein</fullName>
    </submittedName>
</protein>
<evidence type="ECO:0000313" key="1">
    <source>
        <dbReference type="EMBL" id="GAG66582.1"/>
    </source>
</evidence>
<proteinExistence type="predicted"/>
<comment type="caution">
    <text evidence="1">The sequence shown here is derived from an EMBL/GenBank/DDBJ whole genome shotgun (WGS) entry which is preliminary data.</text>
</comment>
<reference evidence="1" key="1">
    <citation type="journal article" date="2014" name="Front. Microbiol.">
        <title>High frequency of phylogenetically diverse reductive dehalogenase-homologous genes in deep subseafloor sedimentary metagenomes.</title>
        <authorList>
            <person name="Kawai M."/>
            <person name="Futagami T."/>
            <person name="Toyoda A."/>
            <person name="Takaki Y."/>
            <person name="Nishi S."/>
            <person name="Hori S."/>
            <person name="Arai W."/>
            <person name="Tsubouchi T."/>
            <person name="Morono Y."/>
            <person name="Uchiyama I."/>
            <person name="Ito T."/>
            <person name="Fujiyama A."/>
            <person name="Inagaki F."/>
            <person name="Takami H."/>
        </authorList>
    </citation>
    <scope>NUCLEOTIDE SEQUENCE</scope>
    <source>
        <strain evidence="1">Expedition CK06-06</strain>
    </source>
</reference>
<organism evidence="1">
    <name type="scientific">marine sediment metagenome</name>
    <dbReference type="NCBI Taxonomy" id="412755"/>
    <lineage>
        <taxon>unclassified sequences</taxon>
        <taxon>metagenomes</taxon>
        <taxon>ecological metagenomes</taxon>
    </lineage>
</organism>
<gene>
    <name evidence="1" type="ORF">S01H4_08049</name>
</gene>
<accession>X1A949</accession>